<evidence type="ECO:0000256" key="6">
    <source>
        <dbReference type="ARBA" id="ARBA00047321"/>
    </source>
</evidence>
<dbReference type="SUPFAM" id="SSF51905">
    <property type="entry name" value="FAD/NAD(P)-binding domain"/>
    <property type="match status" value="1"/>
</dbReference>
<dbReference type="PANTHER" id="PTHR10742">
    <property type="entry name" value="FLAVIN MONOAMINE OXIDASE"/>
    <property type="match status" value="1"/>
</dbReference>
<comment type="catalytic activity">
    <reaction evidence="6">
        <text>L-tryptophan + O2 = indole-3-acetamide + CO2 + H2O</text>
        <dbReference type="Rhea" id="RHEA:16165"/>
        <dbReference type="ChEBI" id="CHEBI:15377"/>
        <dbReference type="ChEBI" id="CHEBI:15379"/>
        <dbReference type="ChEBI" id="CHEBI:16031"/>
        <dbReference type="ChEBI" id="CHEBI:16526"/>
        <dbReference type="ChEBI" id="CHEBI:57912"/>
        <dbReference type="EC" id="1.13.12.3"/>
    </reaction>
</comment>
<keyword evidence="9" id="KW-1185">Reference proteome</keyword>
<keyword evidence="5" id="KW-0073">Auxin biosynthesis</keyword>
<reference evidence="9" key="1">
    <citation type="submission" date="2017-09" db="EMBL/GenBank/DDBJ databases">
        <authorList>
            <person name="Varghese N."/>
            <person name="Submissions S."/>
        </authorList>
    </citation>
    <scope>NUCLEOTIDE SEQUENCE [LARGE SCALE GENOMIC DNA]</scope>
    <source>
        <strain evidence="9">DSM 25885</strain>
    </source>
</reference>
<evidence type="ECO:0000256" key="4">
    <source>
        <dbReference type="ARBA" id="ARBA00017871"/>
    </source>
</evidence>
<dbReference type="OrthoDB" id="9767561at2"/>
<dbReference type="EMBL" id="OBEH01000002">
    <property type="protein sequence ID" value="SNZ00027.1"/>
    <property type="molecule type" value="Genomic_DNA"/>
</dbReference>
<dbReference type="InterPro" id="IPR002937">
    <property type="entry name" value="Amino_oxidase"/>
</dbReference>
<proteinExistence type="inferred from homology"/>
<organism evidence="8 9">
    <name type="scientific">Flagellimonas pacifica</name>
    <dbReference type="NCBI Taxonomy" id="1247520"/>
    <lineage>
        <taxon>Bacteria</taxon>
        <taxon>Pseudomonadati</taxon>
        <taxon>Bacteroidota</taxon>
        <taxon>Flavobacteriia</taxon>
        <taxon>Flavobacteriales</taxon>
        <taxon>Flavobacteriaceae</taxon>
        <taxon>Flagellimonas</taxon>
    </lineage>
</organism>
<evidence type="ECO:0000256" key="2">
    <source>
        <dbReference type="ARBA" id="ARBA00005833"/>
    </source>
</evidence>
<feature type="domain" description="Amine oxidase" evidence="7">
    <location>
        <begin position="143"/>
        <end position="365"/>
    </location>
</feature>
<dbReference type="PANTHER" id="PTHR10742:SF410">
    <property type="entry name" value="LYSINE-SPECIFIC HISTONE DEMETHYLASE 2"/>
    <property type="match status" value="1"/>
</dbReference>
<evidence type="ECO:0000256" key="3">
    <source>
        <dbReference type="ARBA" id="ARBA00012535"/>
    </source>
</evidence>
<evidence type="ECO:0000313" key="9">
    <source>
        <dbReference type="Proteomes" id="UP000219048"/>
    </source>
</evidence>
<sequence length="369" mass="41092">MKREEFIKICGLFGIGLPLQHGLMACTTDDNTTQPFKGKVLIIGAGAGGLSAGYFLNQQGIDFEILEASAVYGGRMRINTDFADFPIPLGAEWLETNPRIFKEIVNDPSVQVNVETVSDAPDRKFVNYSWFNFFEDYIVPSVSEKISYNTVVQSIDYSGDQVLVNTQGGQRTADKVVISVPLQILKDGDVRFTPNLPQSKLNAINNTVVWEGFKAFFEFSTNFYGDDEHQFQIEPETDGQKIYYNATLGQNTTKNILGLFVVGKPAQDYISRTGEDLKNFILNELDSIYEGKATSSYINHISQNWNNEPFIKGGYMTDHADWRTVQELGKPIGNKLYFAGGAYTDGEDWVSVHTAAQSAKSAIEAINDK</sequence>
<gene>
    <name evidence="8" type="ORF">SAMN06265377_1844</name>
</gene>
<dbReference type="GO" id="GO:0009851">
    <property type="term" value="P:auxin biosynthetic process"/>
    <property type="evidence" value="ECO:0007669"/>
    <property type="project" value="UniProtKB-KW"/>
</dbReference>
<evidence type="ECO:0000256" key="1">
    <source>
        <dbReference type="ARBA" id="ARBA00004814"/>
    </source>
</evidence>
<comment type="pathway">
    <text evidence="1">Plant hormone metabolism; auxin biosynthesis.</text>
</comment>
<evidence type="ECO:0000259" key="7">
    <source>
        <dbReference type="Pfam" id="PF01593"/>
    </source>
</evidence>
<dbReference type="Pfam" id="PF01593">
    <property type="entry name" value="Amino_oxidase"/>
    <property type="match status" value="1"/>
</dbReference>
<name>A0A285MU16_9FLAO</name>
<dbReference type="InterPro" id="IPR036188">
    <property type="entry name" value="FAD/NAD-bd_sf"/>
</dbReference>
<dbReference type="GO" id="GO:0050361">
    <property type="term" value="F:tryptophan 2-monooxygenase activity"/>
    <property type="evidence" value="ECO:0007669"/>
    <property type="project" value="UniProtKB-EC"/>
</dbReference>
<dbReference type="AlphaFoldDB" id="A0A285MU16"/>
<dbReference type="Pfam" id="PF13450">
    <property type="entry name" value="NAD_binding_8"/>
    <property type="match status" value="1"/>
</dbReference>
<dbReference type="RefSeq" id="WP_097045471.1">
    <property type="nucleotide sequence ID" value="NZ_OBEH01000002.1"/>
</dbReference>
<evidence type="ECO:0000256" key="5">
    <source>
        <dbReference type="ARBA" id="ARBA00023070"/>
    </source>
</evidence>
<dbReference type="Proteomes" id="UP000219048">
    <property type="component" value="Unassembled WGS sequence"/>
</dbReference>
<dbReference type="InterPro" id="IPR050281">
    <property type="entry name" value="Flavin_monoamine_oxidase"/>
</dbReference>
<evidence type="ECO:0000313" key="8">
    <source>
        <dbReference type="EMBL" id="SNZ00027.1"/>
    </source>
</evidence>
<accession>A0A285MU16</accession>
<dbReference type="Gene3D" id="3.50.50.60">
    <property type="entry name" value="FAD/NAD(P)-binding domain"/>
    <property type="match status" value="2"/>
</dbReference>
<protein>
    <recommendedName>
        <fullName evidence="4">Tryptophan 2-monooxygenase</fullName>
        <ecNumber evidence="3">1.13.12.3</ecNumber>
    </recommendedName>
</protein>
<comment type="similarity">
    <text evidence="2">Belongs to the tryptophan 2-monooxygenase family.</text>
</comment>
<dbReference type="SUPFAM" id="SSF54373">
    <property type="entry name" value="FAD-linked reductases, C-terminal domain"/>
    <property type="match status" value="1"/>
</dbReference>
<dbReference type="PROSITE" id="PS51257">
    <property type="entry name" value="PROKAR_LIPOPROTEIN"/>
    <property type="match status" value="1"/>
</dbReference>
<dbReference type="EC" id="1.13.12.3" evidence="3"/>